<keyword evidence="4" id="KW-0963">Cytoplasm</keyword>
<keyword evidence="6" id="KW-0206">Cytoskeleton</keyword>
<feature type="domain" description="Inner centromere protein ARK-binding" evidence="9">
    <location>
        <begin position="457"/>
        <end position="513"/>
    </location>
</feature>
<dbReference type="PANTHER" id="PTHR13142:SF1">
    <property type="entry name" value="INNER CENTROMERE PROTEIN"/>
    <property type="match status" value="1"/>
</dbReference>
<dbReference type="Pfam" id="PF03941">
    <property type="entry name" value="INCENP_ARK-bind"/>
    <property type="match status" value="1"/>
</dbReference>
<feature type="compositionally biased region" description="Basic and acidic residues" evidence="8">
    <location>
        <begin position="206"/>
        <end position="288"/>
    </location>
</feature>
<evidence type="ECO:0000313" key="10">
    <source>
        <dbReference type="EMBL" id="KAK0148571.1"/>
    </source>
</evidence>
<keyword evidence="11" id="KW-1185">Reference proteome</keyword>
<evidence type="ECO:0000256" key="7">
    <source>
        <dbReference type="ARBA" id="ARBA00023242"/>
    </source>
</evidence>
<dbReference type="GO" id="GO:0000776">
    <property type="term" value="C:kinetochore"/>
    <property type="evidence" value="ECO:0007669"/>
    <property type="project" value="TreeGrafter"/>
</dbReference>
<dbReference type="GO" id="GO:0005634">
    <property type="term" value="C:nucleus"/>
    <property type="evidence" value="ECO:0007669"/>
    <property type="project" value="UniProtKB-SubCell"/>
</dbReference>
<dbReference type="EMBL" id="JAOPHQ010002010">
    <property type="protein sequence ID" value="KAK0148571.1"/>
    <property type="molecule type" value="Genomic_DNA"/>
</dbReference>
<gene>
    <name evidence="10" type="primary">incenp-a_0</name>
    <name evidence="10" type="ORF">N1851_011094</name>
</gene>
<dbReference type="GO" id="GO:0032133">
    <property type="term" value="C:chromosome passenger complex"/>
    <property type="evidence" value="ECO:0007669"/>
    <property type="project" value="TreeGrafter"/>
</dbReference>
<dbReference type="PANTHER" id="PTHR13142">
    <property type="entry name" value="INNER CENTROMERE PROTEIN"/>
    <property type="match status" value="1"/>
</dbReference>
<evidence type="ECO:0000256" key="2">
    <source>
        <dbReference type="ARBA" id="ARBA00004186"/>
    </source>
</evidence>
<keyword evidence="5" id="KW-0159">Chromosome partition</keyword>
<evidence type="ECO:0000256" key="4">
    <source>
        <dbReference type="ARBA" id="ARBA00022490"/>
    </source>
</evidence>
<evidence type="ECO:0000256" key="6">
    <source>
        <dbReference type="ARBA" id="ARBA00023212"/>
    </source>
</evidence>
<keyword evidence="7" id="KW-0539">Nucleus</keyword>
<protein>
    <submittedName>
        <fullName evidence="10">Inner centromere protein A</fullName>
    </submittedName>
</protein>
<evidence type="ECO:0000256" key="5">
    <source>
        <dbReference type="ARBA" id="ARBA00022829"/>
    </source>
</evidence>
<sequence>MAVNSPSVVFSPALTSKFRDVTSGISSGSAKKASVGSRRSQSGKRKSPDIQEGSPTKRPSAPKKCQSTIKPHMRSFLHTVQKNQMLMMTPMSLGRSSVMKSFIKHTTPLKVDPKSKERLKLEALKKKQEQEEERMKKMEEEKRRKQEEQKRKRDERLKRVVEARMKEDEEKKKRIEQKISQTDEKNDKMRVERIAEEKAKKKVAVKRQEEVDQKRRLEEEARLKKIQQAEEEKRQQELVAKRAAEEEERARKLAEARRALELRREKEREREKEKEREREKELERERERQAAAERERAEREKALALQREVERAAREKERRELEEQRRQLEERMRMREEQQRLAAEKAAREREAARQKMAAASVALNTTQCSLLKTPMGKGAALNVTVEVEVMNYTSINLDIVNCFFFYIINLLIKPLMVTGHVGAPPLQKSPQSYSITPKGGNKPLIKNTNAEDYGMDQNSDDSTDDESAPRKPIPSWAQGHNLDQAIMKQYYNPPDLHTYFGTIEPPKLENIFYKSKPRYFKRTSSAVWLSPPRLGHY</sequence>
<proteinExistence type="inferred from homology"/>
<comment type="caution">
    <text evidence="10">The sequence shown here is derived from an EMBL/GenBank/DDBJ whole genome shotgun (WGS) entry which is preliminary data.</text>
</comment>
<evidence type="ECO:0000256" key="3">
    <source>
        <dbReference type="ARBA" id="ARBA00010042"/>
    </source>
</evidence>
<comment type="subcellular location">
    <subcellularLocation>
        <location evidence="2">Cytoplasm</location>
        <location evidence="2">Cytoskeleton</location>
        <location evidence="2">Spindle</location>
    </subcellularLocation>
    <subcellularLocation>
        <location evidence="1">Nucleus</location>
    </subcellularLocation>
</comment>
<dbReference type="GO" id="GO:0051257">
    <property type="term" value="P:meiotic spindle midzone assembly"/>
    <property type="evidence" value="ECO:0007669"/>
    <property type="project" value="TreeGrafter"/>
</dbReference>
<feature type="region of interest" description="Disordered" evidence="8">
    <location>
        <begin position="428"/>
        <end position="478"/>
    </location>
</feature>
<dbReference type="InterPro" id="IPR005635">
    <property type="entry name" value="Inner_centromere_prot_ARK-bd"/>
</dbReference>
<dbReference type="AlphaFoldDB" id="A0AA47MYT9"/>
<dbReference type="GO" id="GO:0051310">
    <property type="term" value="P:metaphase chromosome alignment"/>
    <property type="evidence" value="ECO:0007669"/>
    <property type="project" value="TreeGrafter"/>
</dbReference>
<feature type="region of interest" description="Disordered" evidence="8">
    <location>
        <begin position="105"/>
        <end position="288"/>
    </location>
</feature>
<feature type="compositionally biased region" description="Low complexity" evidence="8">
    <location>
        <begin position="23"/>
        <end position="40"/>
    </location>
</feature>
<evidence type="ECO:0000256" key="1">
    <source>
        <dbReference type="ARBA" id="ARBA00004123"/>
    </source>
</evidence>
<evidence type="ECO:0000259" key="9">
    <source>
        <dbReference type="Pfam" id="PF03941"/>
    </source>
</evidence>
<comment type="similarity">
    <text evidence="3">Belongs to the INCENP family.</text>
</comment>
<feature type="compositionally biased region" description="Basic and acidic residues" evidence="8">
    <location>
        <begin position="111"/>
        <end position="199"/>
    </location>
</feature>
<dbReference type="GO" id="GO:0000281">
    <property type="term" value="P:mitotic cytokinesis"/>
    <property type="evidence" value="ECO:0007669"/>
    <property type="project" value="TreeGrafter"/>
</dbReference>
<dbReference type="GO" id="GO:1990385">
    <property type="term" value="C:meiotic spindle midzone"/>
    <property type="evidence" value="ECO:0007669"/>
    <property type="project" value="TreeGrafter"/>
</dbReference>
<reference evidence="10" key="1">
    <citation type="journal article" date="2023" name="Front. Mar. Sci.">
        <title>A new Merluccius polli reference genome to investigate the effects of global change in West African waters.</title>
        <authorList>
            <person name="Mateo J.L."/>
            <person name="Blanco-Fernandez C."/>
            <person name="Garcia-Vazquez E."/>
            <person name="Machado-Schiaffino G."/>
        </authorList>
    </citation>
    <scope>NUCLEOTIDE SEQUENCE</scope>
    <source>
        <strain evidence="10">C29</strain>
        <tissue evidence="10">Fin</tissue>
    </source>
</reference>
<accession>A0AA47MYT9</accession>
<dbReference type="Gene3D" id="6.10.250.2990">
    <property type="match status" value="1"/>
</dbReference>
<name>A0AA47MYT9_MERPO</name>
<organism evidence="10 11">
    <name type="scientific">Merluccius polli</name>
    <name type="common">Benguela hake</name>
    <name type="synonym">Merluccius cadenati</name>
    <dbReference type="NCBI Taxonomy" id="89951"/>
    <lineage>
        <taxon>Eukaryota</taxon>
        <taxon>Metazoa</taxon>
        <taxon>Chordata</taxon>
        <taxon>Craniata</taxon>
        <taxon>Vertebrata</taxon>
        <taxon>Euteleostomi</taxon>
        <taxon>Actinopterygii</taxon>
        <taxon>Neopterygii</taxon>
        <taxon>Teleostei</taxon>
        <taxon>Neoteleostei</taxon>
        <taxon>Acanthomorphata</taxon>
        <taxon>Zeiogadaria</taxon>
        <taxon>Gadariae</taxon>
        <taxon>Gadiformes</taxon>
        <taxon>Gadoidei</taxon>
        <taxon>Merlucciidae</taxon>
        <taxon>Merluccius</taxon>
    </lineage>
</organism>
<feature type="region of interest" description="Disordered" evidence="8">
    <location>
        <begin position="21"/>
        <end position="75"/>
    </location>
</feature>
<dbReference type="GO" id="GO:0030496">
    <property type="term" value="C:midbody"/>
    <property type="evidence" value="ECO:0007669"/>
    <property type="project" value="TreeGrafter"/>
</dbReference>
<evidence type="ECO:0000256" key="8">
    <source>
        <dbReference type="SAM" id="MobiDB-lite"/>
    </source>
</evidence>
<evidence type="ECO:0000313" key="11">
    <source>
        <dbReference type="Proteomes" id="UP001174136"/>
    </source>
</evidence>
<dbReference type="Proteomes" id="UP001174136">
    <property type="component" value="Unassembled WGS sequence"/>
</dbReference>